<feature type="domain" description="Tim44-like" evidence="3">
    <location>
        <begin position="188"/>
        <end position="328"/>
    </location>
</feature>
<keyword evidence="1" id="KW-0472">Membrane</keyword>
<dbReference type="Gene3D" id="3.10.450.240">
    <property type="match status" value="1"/>
</dbReference>
<evidence type="ECO:0000313" key="4">
    <source>
        <dbReference type="EMBL" id="TPW35470.1"/>
    </source>
</evidence>
<dbReference type="InterPro" id="IPR007379">
    <property type="entry name" value="Tim44-like_dom"/>
</dbReference>
<keyword evidence="2" id="KW-0732">Signal</keyword>
<dbReference type="InterPro" id="IPR032710">
    <property type="entry name" value="NTF2-like_dom_sf"/>
</dbReference>
<feature type="chain" id="PRO_5021447129" evidence="2">
    <location>
        <begin position="30"/>
        <end position="331"/>
    </location>
</feature>
<feature type="transmembrane region" description="Helical" evidence="1">
    <location>
        <begin position="147"/>
        <end position="167"/>
    </location>
</feature>
<dbReference type="SUPFAM" id="SSF54427">
    <property type="entry name" value="NTF2-like"/>
    <property type="match status" value="1"/>
</dbReference>
<organism evidence="4 5">
    <name type="scientific">Oecophyllibacter saccharovorans</name>
    <dbReference type="NCBI Taxonomy" id="2558360"/>
    <lineage>
        <taxon>Bacteria</taxon>
        <taxon>Pseudomonadati</taxon>
        <taxon>Pseudomonadota</taxon>
        <taxon>Alphaproteobacteria</taxon>
        <taxon>Acetobacterales</taxon>
        <taxon>Acetobacteraceae</taxon>
        <taxon>Oecophyllibacter</taxon>
    </lineage>
</organism>
<feature type="transmembrane region" description="Helical" evidence="1">
    <location>
        <begin position="118"/>
        <end position="141"/>
    </location>
</feature>
<comment type="caution">
    <text evidence="4">The sequence shown here is derived from an EMBL/GenBank/DDBJ whole genome shotgun (WGS) entry which is preliminary data.</text>
</comment>
<dbReference type="PANTHER" id="PTHR41542:SF1">
    <property type="entry name" value="BLL5807 PROTEIN"/>
    <property type="match status" value="1"/>
</dbReference>
<keyword evidence="5" id="KW-1185">Reference proteome</keyword>
<evidence type="ECO:0000256" key="2">
    <source>
        <dbReference type="SAM" id="SignalP"/>
    </source>
</evidence>
<evidence type="ECO:0000259" key="3">
    <source>
        <dbReference type="SMART" id="SM00978"/>
    </source>
</evidence>
<reference evidence="4 5" key="1">
    <citation type="submission" date="2019-03" db="EMBL/GenBank/DDBJ databases">
        <title>The complete genome sequence of Neokomagataea sp. Jb2 NBRC113641.</title>
        <authorList>
            <person name="Chua K.-O."/>
            <person name="Chan K.-G."/>
            <person name="See-Too W.-S."/>
        </authorList>
    </citation>
    <scope>NUCLEOTIDE SEQUENCE [LARGE SCALE GENOMIC DNA]</scope>
    <source>
        <strain evidence="4 5">Jb2</strain>
    </source>
</reference>
<evidence type="ECO:0000313" key="5">
    <source>
        <dbReference type="Proteomes" id="UP000315037"/>
    </source>
</evidence>
<dbReference type="Pfam" id="PF04280">
    <property type="entry name" value="Tim44"/>
    <property type="match status" value="1"/>
</dbReference>
<dbReference type="RefSeq" id="WP_165599987.1">
    <property type="nucleotide sequence ID" value="NZ_SORZ01000001.1"/>
</dbReference>
<keyword evidence="1" id="KW-1133">Transmembrane helix</keyword>
<dbReference type="Proteomes" id="UP000315037">
    <property type="component" value="Unassembled WGS sequence"/>
</dbReference>
<gene>
    <name evidence="4" type="ORF">E3202_00300</name>
</gene>
<name>A0A506UQ64_9PROT</name>
<dbReference type="EMBL" id="SORZ01000001">
    <property type="protein sequence ID" value="TPW35470.1"/>
    <property type="molecule type" value="Genomic_DNA"/>
</dbReference>
<keyword evidence="1" id="KW-0812">Transmembrane</keyword>
<dbReference type="AlphaFoldDB" id="A0A506UQ64"/>
<evidence type="ECO:0000256" key="1">
    <source>
        <dbReference type="SAM" id="Phobius"/>
    </source>
</evidence>
<protein>
    <submittedName>
        <fullName evidence="4">Tim44 domain-containing protein</fullName>
    </submittedName>
</protein>
<sequence length="331" mass="35434">MRHFHSASRVLPALLSAALLFPLFLPAGAAQARAGRGWSMGSRGSHTWSAPPSTPLTPYGVRPMQRSYTPAPERPYTPPPAAAPYGAPNMMGARPVMRPPMGAGMGMVRPSFTQRHPFMTGFAGGLLGAGLVGMLSGHGFFGGFTGGSSFLGFLFQAALLGLLIMWVMRLWRRPSGSAAPAGRPGMVSGGAVSQPVTLSPDDYRDFEKLLLNIENAWSAENLTALRSMTTPEMASYFSQQLSELSSQGARNVVSQVHFISGELAEAWREGNLVYATVAMRYSMIDVTTDSLGNVIEGNPDQPVTVTELWTFVRADNGRGNWVLSAIQQPAS</sequence>
<feature type="signal peptide" evidence="2">
    <location>
        <begin position="1"/>
        <end position="29"/>
    </location>
</feature>
<dbReference type="SMART" id="SM00978">
    <property type="entry name" value="Tim44"/>
    <property type="match status" value="1"/>
</dbReference>
<proteinExistence type="predicted"/>
<accession>A0A506UQ64</accession>
<dbReference type="PANTHER" id="PTHR41542">
    <property type="entry name" value="BLL5807 PROTEIN"/>
    <property type="match status" value="1"/>
</dbReference>